<accession>A0A9X2ICT4</accession>
<organism evidence="2 3">
    <name type="scientific">Nocardioides bruguierae</name>
    <dbReference type="NCBI Taxonomy" id="2945102"/>
    <lineage>
        <taxon>Bacteria</taxon>
        <taxon>Bacillati</taxon>
        <taxon>Actinomycetota</taxon>
        <taxon>Actinomycetes</taxon>
        <taxon>Propionibacteriales</taxon>
        <taxon>Nocardioidaceae</taxon>
        <taxon>Nocardioides</taxon>
    </lineage>
</organism>
<keyword evidence="3" id="KW-1185">Reference proteome</keyword>
<dbReference type="InterPro" id="IPR002575">
    <property type="entry name" value="Aminoglycoside_PTrfase"/>
</dbReference>
<sequence length="314" mass="33967">MTKQVPGPDELPVGVLNDVAAVLGAGVTVRGRLRGGVNAGGLRVEVVGGGDAVLKVERLTHPGQFEGLVRARRIVERMRGRGYPTPAWLCVGSTDTHVWHLADFIDAAHAATLTPSIVEQLMAIVELQAGQAFEPYDHWSFAWRIVHGDELTPDGPPWEEAPEQVTLRRSVARLASHSREVSALIQRGRLMCAGAAPPGAAPDMVHADLNPSNVLVRDGVVVAIVDVANAGSGTRATDLTTLQWHTFTEPLDRVRHRLRERIVGLVGWQRAAELTAAHTLLQLEWARRLGSNDLLATVVGRGHLALDELDAHTR</sequence>
<dbReference type="RefSeq" id="WP_250825945.1">
    <property type="nucleotide sequence ID" value="NZ_JAMOIL010000001.1"/>
</dbReference>
<evidence type="ECO:0000313" key="3">
    <source>
        <dbReference type="Proteomes" id="UP001139485"/>
    </source>
</evidence>
<feature type="domain" description="Aminoglycoside phosphotransferase" evidence="1">
    <location>
        <begin position="44"/>
        <end position="273"/>
    </location>
</feature>
<proteinExistence type="predicted"/>
<dbReference type="EMBL" id="JAMOIL010000001">
    <property type="protein sequence ID" value="MCM0619041.1"/>
    <property type="molecule type" value="Genomic_DNA"/>
</dbReference>
<gene>
    <name evidence="2" type="ORF">M8330_01880</name>
</gene>
<reference evidence="2" key="1">
    <citation type="submission" date="2022-05" db="EMBL/GenBank/DDBJ databases">
        <authorList>
            <person name="Tuo L."/>
        </authorList>
    </citation>
    <scope>NUCLEOTIDE SEQUENCE</scope>
    <source>
        <strain evidence="2">BSK12Z-4</strain>
    </source>
</reference>
<comment type="caution">
    <text evidence="2">The sequence shown here is derived from an EMBL/GenBank/DDBJ whole genome shotgun (WGS) entry which is preliminary data.</text>
</comment>
<evidence type="ECO:0000259" key="1">
    <source>
        <dbReference type="Pfam" id="PF01636"/>
    </source>
</evidence>
<dbReference type="Pfam" id="PF01636">
    <property type="entry name" value="APH"/>
    <property type="match status" value="1"/>
</dbReference>
<dbReference type="Gene3D" id="3.90.1200.10">
    <property type="match status" value="1"/>
</dbReference>
<evidence type="ECO:0000313" key="2">
    <source>
        <dbReference type="EMBL" id="MCM0619041.1"/>
    </source>
</evidence>
<dbReference type="Proteomes" id="UP001139485">
    <property type="component" value="Unassembled WGS sequence"/>
</dbReference>
<dbReference type="SUPFAM" id="SSF56112">
    <property type="entry name" value="Protein kinase-like (PK-like)"/>
    <property type="match status" value="1"/>
</dbReference>
<name>A0A9X2ICT4_9ACTN</name>
<dbReference type="InterPro" id="IPR011009">
    <property type="entry name" value="Kinase-like_dom_sf"/>
</dbReference>
<protein>
    <submittedName>
        <fullName evidence="2">Phosphotransferase</fullName>
    </submittedName>
</protein>
<dbReference type="AlphaFoldDB" id="A0A9X2ICT4"/>